<keyword evidence="1" id="KW-0812">Transmembrane</keyword>
<name>A0A6P7HIC7_DIAVI</name>
<accession>A0A6P7HIC7</accession>
<evidence type="ECO:0000256" key="1">
    <source>
        <dbReference type="SAM" id="Phobius"/>
    </source>
</evidence>
<dbReference type="OrthoDB" id="6666197at2759"/>
<dbReference type="AlphaFoldDB" id="A0A6P7HIC7"/>
<feature type="transmembrane region" description="Helical" evidence="1">
    <location>
        <begin position="81"/>
        <end position="103"/>
    </location>
</feature>
<feature type="transmembrane region" description="Helical" evidence="1">
    <location>
        <begin position="55"/>
        <end position="74"/>
    </location>
</feature>
<dbReference type="InParanoid" id="A0A6P7HIC7"/>
<reference evidence="2" key="1">
    <citation type="submission" date="2025-08" db="UniProtKB">
        <authorList>
            <consortium name="RefSeq"/>
        </authorList>
    </citation>
    <scope>IDENTIFICATION</scope>
</reference>
<feature type="transmembrane region" description="Helical" evidence="1">
    <location>
        <begin position="115"/>
        <end position="135"/>
    </location>
</feature>
<dbReference type="RefSeq" id="XP_028155385.1">
    <property type="nucleotide sequence ID" value="XM_028299584.1"/>
</dbReference>
<sequence length="165" mass="19873">MVLKRLIRINFTKLAVCLIGIIHAILLYFGINTIVSESLYYEKNDDLQFRENIEGLVLYGLHIIIIAFLFYSICKNAVIFLLPWLFITFLPFIYMTFMVIKGIKHMRWYLVDDLILNFIYVGICWLFWCIIFLIYRNGDFRKAEKVERIYDIFANVRYKLIKDDR</sequence>
<organism evidence="2">
    <name type="scientific">Diabrotica virgifera virgifera</name>
    <name type="common">western corn rootworm</name>
    <dbReference type="NCBI Taxonomy" id="50390"/>
    <lineage>
        <taxon>Eukaryota</taxon>
        <taxon>Metazoa</taxon>
        <taxon>Ecdysozoa</taxon>
        <taxon>Arthropoda</taxon>
        <taxon>Hexapoda</taxon>
        <taxon>Insecta</taxon>
        <taxon>Pterygota</taxon>
        <taxon>Neoptera</taxon>
        <taxon>Endopterygota</taxon>
        <taxon>Coleoptera</taxon>
        <taxon>Polyphaga</taxon>
        <taxon>Cucujiformia</taxon>
        <taxon>Chrysomeloidea</taxon>
        <taxon>Chrysomelidae</taxon>
        <taxon>Galerucinae</taxon>
        <taxon>Diabroticina</taxon>
        <taxon>Diabroticites</taxon>
        <taxon>Diabrotica</taxon>
    </lineage>
</organism>
<dbReference type="KEGG" id="dvv:114349200"/>
<protein>
    <submittedName>
        <fullName evidence="2">Uncharacterized protein LOC114349200</fullName>
    </submittedName>
</protein>
<keyword evidence="1" id="KW-0472">Membrane</keyword>
<proteinExistence type="predicted"/>
<feature type="transmembrane region" description="Helical" evidence="1">
    <location>
        <begin position="12"/>
        <end position="35"/>
    </location>
</feature>
<evidence type="ECO:0000313" key="2">
    <source>
        <dbReference type="RefSeq" id="XP_028155385.1"/>
    </source>
</evidence>
<gene>
    <name evidence="2" type="primary">LOC114349200</name>
</gene>
<keyword evidence="1" id="KW-1133">Transmembrane helix</keyword>